<dbReference type="Proteomes" id="UP000649345">
    <property type="component" value="Unassembled WGS sequence"/>
</dbReference>
<sequence length="203" mass="23508">MNLICLLAASGLAAELLTRSIPADIAFTDGGIMVKSGARPGQKIPYSELEDINCFYMTEKLWGILPVWKDWVLLIDRGKKHSKKWFVRSSCAENFDYLLERLEKEYLAYCKNTYGSFDPYNDKMYFGNRLTIQNGKLSLGISYSVPLRILRAFCTEDTGETQINCRMDDGQERKWITLGPMHFERLFLLRFLLNKFSKISTER</sequence>
<evidence type="ECO:0000313" key="1">
    <source>
        <dbReference type="EMBL" id="MBC5658523.1"/>
    </source>
</evidence>
<accession>A0A923RKU2</accession>
<proteinExistence type="predicted"/>
<protein>
    <submittedName>
        <fullName evidence="1">Uncharacterized protein</fullName>
    </submittedName>
</protein>
<comment type="caution">
    <text evidence="1">The sequence shown here is derived from an EMBL/GenBank/DDBJ whole genome shotgun (WGS) entry which is preliminary data.</text>
</comment>
<reference evidence="1" key="1">
    <citation type="submission" date="2020-08" db="EMBL/GenBank/DDBJ databases">
        <title>Genome public.</title>
        <authorList>
            <person name="Liu C."/>
            <person name="Sun Q."/>
        </authorList>
    </citation>
    <scope>NUCLEOTIDE SEQUENCE</scope>
    <source>
        <strain evidence="1">NSJ-68</strain>
    </source>
</reference>
<dbReference type="AlphaFoldDB" id="A0A923RKU2"/>
<gene>
    <name evidence="1" type="ORF">H8S44_01820</name>
</gene>
<evidence type="ECO:0000313" key="2">
    <source>
        <dbReference type="Proteomes" id="UP000649345"/>
    </source>
</evidence>
<dbReference type="EMBL" id="JACOOR010000001">
    <property type="protein sequence ID" value="MBC5658523.1"/>
    <property type="molecule type" value="Genomic_DNA"/>
</dbReference>
<name>A0A923RKU2_9FIRM</name>
<dbReference type="RefSeq" id="WP_186872768.1">
    <property type="nucleotide sequence ID" value="NZ_JACOOR010000001.1"/>
</dbReference>
<keyword evidence="2" id="KW-1185">Reference proteome</keyword>
<organism evidence="1 2">
    <name type="scientific">Anaerosacchariphilus hominis</name>
    <dbReference type="NCBI Taxonomy" id="2763017"/>
    <lineage>
        <taxon>Bacteria</taxon>
        <taxon>Bacillati</taxon>
        <taxon>Bacillota</taxon>
        <taxon>Clostridia</taxon>
        <taxon>Lachnospirales</taxon>
        <taxon>Lachnospiraceae</taxon>
        <taxon>Anaerosacchariphilus</taxon>
    </lineage>
</organism>